<dbReference type="RefSeq" id="WP_045673020.1">
    <property type="nucleotide sequence ID" value="NZ_CP011058.1"/>
</dbReference>
<reference evidence="5" key="2">
    <citation type="submission" date="2015-03" db="EMBL/GenBank/DDBJ databases">
        <title>Genome sequence of Paenibacillus beijingensis strain DSM 24997T.</title>
        <authorList>
            <person name="Kwak Y."/>
            <person name="Shin J.-H."/>
        </authorList>
    </citation>
    <scope>NUCLEOTIDE SEQUENCE [LARGE SCALE GENOMIC DNA]</scope>
    <source>
        <strain evidence="5">DSM 24997</strain>
    </source>
</reference>
<dbReference type="GO" id="GO:0006004">
    <property type="term" value="P:fucose metabolic process"/>
    <property type="evidence" value="ECO:0007669"/>
    <property type="project" value="TreeGrafter"/>
</dbReference>
<reference evidence="4 5" key="1">
    <citation type="journal article" date="2015" name="J. Biotechnol.">
        <title>Complete genome sequence of Paenibacillus beijingensis 7188(T) (=DSM 24997(T)), a novel rhizobacterium from jujube garden soil.</title>
        <authorList>
            <person name="Kwak Y."/>
            <person name="Shin J.H."/>
        </authorList>
    </citation>
    <scope>NUCLEOTIDE SEQUENCE [LARGE SCALE GENOMIC DNA]</scope>
    <source>
        <strain evidence="4 5">DSM 24997</strain>
    </source>
</reference>
<dbReference type="InterPro" id="IPR023750">
    <property type="entry name" value="RbsD-like_sf"/>
</dbReference>
<keyword evidence="2" id="KW-0413">Isomerase</keyword>
<comment type="catalytic activity">
    <reaction evidence="3">
        <text>alpha-L-fucose = beta-L-fucose</text>
        <dbReference type="Rhea" id="RHEA:25580"/>
        <dbReference type="ChEBI" id="CHEBI:42548"/>
        <dbReference type="ChEBI" id="CHEBI:42589"/>
        <dbReference type="EC" id="5.1.3.29"/>
    </reaction>
</comment>
<evidence type="ECO:0000256" key="2">
    <source>
        <dbReference type="ARBA" id="ARBA00023235"/>
    </source>
</evidence>
<dbReference type="PANTHER" id="PTHR31690:SF4">
    <property type="entry name" value="FUCOSE MUTAROTASE"/>
    <property type="match status" value="1"/>
</dbReference>
<evidence type="ECO:0000313" key="5">
    <source>
        <dbReference type="Proteomes" id="UP000032633"/>
    </source>
</evidence>
<dbReference type="KEGG" id="pbj:VN24_05845"/>
<dbReference type="Gene3D" id="3.40.1650.10">
    <property type="entry name" value="RbsD-like domain"/>
    <property type="match status" value="1"/>
</dbReference>
<dbReference type="PATRIC" id="fig|1126833.4.peg.1268"/>
<keyword evidence="5" id="KW-1185">Reference proteome</keyword>
<dbReference type="InterPro" id="IPR050443">
    <property type="entry name" value="RbsD/FucU_mutarotase"/>
</dbReference>
<name>A0A0D5NRK7_9BACL</name>
<dbReference type="InterPro" id="IPR007721">
    <property type="entry name" value="RbsD_FucU"/>
</dbReference>
<protein>
    <submittedName>
        <fullName evidence="4">Uncharacterized protein</fullName>
    </submittedName>
</protein>
<dbReference type="OrthoDB" id="9805009at2"/>
<dbReference type="PANTHER" id="PTHR31690">
    <property type="entry name" value="FUCOSE MUTAROTASE"/>
    <property type="match status" value="1"/>
</dbReference>
<proteinExistence type="predicted"/>
<accession>A0A0D5NRK7</accession>
<dbReference type="Proteomes" id="UP000032633">
    <property type="component" value="Chromosome"/>
</dbReference>
<dbReference type="EMBL" id="CP011058">
    <property type="protein sequence ID" value="AJY77538.1"/>
    <property type="molecule type" value="Genomic_DNA"/>
</dbReference>
<dbReference type="HOGENOM" id="CLU_120075_0_0_9"/>
<dbReference type="STRING" id="1126833.VN24_05845"/>
<comment type="catalytic activity">
    <reaction evidence="1">
        <text>beta-D-ribopyranose = beta-D-ribofuranose</text>
        <dbReference type="Rhea" id="RHEA:25432"/>
        <dbReference type="ChEBI" id="CHEBI:27476"/>
        <dbReference type="ChEBI" id="CHEBI:47002"/>
        <dbReference type="EC" id="5.4.99.62"/>
    </reaction>
</comment>
<dbReference type="GO" id="GO:0036373">
    <property type="term" value="F:L-fucose mutarotase activity"/>
    <property type="evidence" value="ECO:0007669"/>
    <property type="project" value="UniProtKB-EC"/>
</dbReference>
<dbReference type="AlphaFoldDB" id="A0A0D5NRK7"/>
<evidence type="ECO:0000256" key="1">
    <source>
        <dbReference type="ARBA" id="ARBA00000223"/>
    </source>
</evidence>
<dbReference type="GO" id="GO:0062193">
    <property type="term" value="F:D-ribose pyranase activity"/>
    <property type="evidence" value="ECO:0007669"/>
    <property type="project" value="UniProtKB-EC"/>
</dbReference>
<dbReference type="SUPFAM" id="SSF102546">
    <property type="entry name" value="RbsD-like"/>
    <property type="match status" value="1"/>
</dbReference>
<dbReference type="Pfam" id="PF05025">
    <property type="entry name" value="RbsD_FucU"/>
    <property type="match status" value="1"/>
</dbReference>
<organism evidence="4 5">
    <name type="scientific">Paenibacillus beijingensis</name>
    <dbReference type="NCBI Taxonomy" id="1126833"/>
    <lineage>
        <taxon>Bacteria</taxon>
        <taxon>Bacillati</taxon>
        <taxon>Bacillota</taxon>
        <taxon>Bacilli</taxon>
        <taxon>Bacillales</taxon>
        <taxon>Paenibacillaceae</taxon>
        <taxon>Paenibacillus</taxon>
    </lineage>
</organism>
<evidence type="ECO:0000313" key="4">
    <source>
        <dbReference type="EMBL" id="AJY77538.1"/>
    </source>
</evidence>
<dbReference type="GO" id="GO:0042806">
    <property type="term" value="F:fucose binding"/>
    <property type="evidence" value="ECO:0007669"/>
    <property type="project" value="TreeGrafter"/>
</dbReference>
<sequence length="140" mass="15318">MLKTACTHPDLLYALAKCGHGDKILIADGNFCLESYTHPDAAKIRLNLTAGIPTVTDVLRVITQTINIEQAEVMLPDHSSELPIYSEFADIIGDGISLNRLERFEFYEVSKKENVKIAVATGDLRLFANIILTVGVVTSA</sequence>
<gene>
    <name evidence="4" type="ORF">VN24_05845</name>
</gene>
<evidence type="ECO:0000256" key="3">
    <source>
        <dbReference type="ARBA" id="ARBA00036324"/>
    </source>
</evidence>